<dbReference type="InterPro" id="IPR029060">
    <property type="entry name" value="PIN-like_dom_sf"/>
</dbReference>
<reference evidence="17" key="1">
    <citation type="submission" date="2017-04" db="EMBL/GenBank/DDBJ databases">
        <authorList>
            <person name="Varghese N."/>
            <person name="Submissions S."/>
        </authorList>
    </citation>
    <scope>NUCLEOTIDE SEQUENCE [LARGE SCALE GENOMIC DNA]</scope>
    <source>
        <strain evidence="17">USBA 82</strain>
    </source>
</reference>
<dbReference type="Gene3D" id="3.40.50.1010">
    <property type="entry name" value="5'-nuclease"/>
    <property type="match status" value="1"/>
</dbReference>
<dbReference type="Pfam" id="PF00476">
    <property type="entry name" value="DNA_pol_A"/>
    <property type="match status" value="1"/>
</dbReference>
<keyword evidence="6" id="KW-0540">Nuclease</keyword>
<dbReference type="RefSeq" id="WP_085544489.1">
    <property type="nucleotide sequence ID" value="NZ_FXBB01000013.1"/>
</dbReference>
<dbReference type="OrthoDB" id="9806424at2"/>
<evidence type="ECO:0000256" key="12">
    <source>
        <dbReference type="ARBA" id="ARBA00023204"/>
    </source>
</evidence>
<dbReference type="AlphaFoldDB" id="A0A1X7JJT4"/>
<name>A0A1X7JJT4_9BACT</name>
<keyword evidence="7" id="KW-0227">DNA damage</keyword>
<keyword evidence="17" id="KW-1185">Reference proteome</keyword>
<dbReference type="CDD" id="cd08637">
    <property type="entry name" value="DNA_pol_A_pol_I_C"/>
    <property type="match status" value="1"/>
</dbReference>
<dbReference type="Proteomes" id="UP000193355">
    <property type="component" value="Unassembled WGS sequence"/>
</dbReference>
<evidence type="ECO:0000256" key="10">
    <source>
        <dbReference type="ARBA" id="ARBA00022932"/>
    </source>
</evidence>
<dbReference type="FunFam" id="1.10.150.20:FF:000003">
    <property type="entry name" value="DNA polymerase I"/>
    <property type="match status" value="1"/>
</dbReference>
<keyword evidence="8" id="KW-0378">Hydrolase</keyword>
<comment type="similarity">
    <text evidence="1">Belongs to the DNA polymerase type-A family.</text>
</comment>
<dbReference type="Gene3D" id="1.10.150.20">
    <property type="entry name" value="5' to 3' exonuclease, C-terminal subdomain"/>
    <property type="match status" value="2"/>
</dbReference>
<keyword evidence="11" id="KW-0238">DNA-binding</keyword>
<evidence type="ECO:0000256" key="9">
    <source>
        <dbReference type="ARBA" id="ARBA00022839"/>
    </source>
</evidence>
<dbReference type="InterPro" id="IPR002421">
    <property type="entry name" value="5-3_exonuclease"/>
</dbReference>
<accession>A0A1X7JJT4</accession>
<keyword evidence="4" id="KW-0548">Nucleotidyltransferase</keyword>
<evidence type="ECO:0000313" key="16">
    <source>
        <dbReference type="EMBL" id="SMG28411.1"/>
    </source>
</evidence>
<dbReference type="FunFam" id="3.40.50.1010:FF:000001">
    <property type="entry name" value="DNA polymerase I"/>
    <property type="match status" value="1"/>
</dbReference>
<dbReference type="InterPro" id="IPR020045">
    <property type="entry name" value="DNA_polI_H3TH"/>
</dbReference>
<keyword evidence="9" id="KW-0269">Exonuclease</keyword>
<dbReference type="CDD" id="cd09898">
    <property type="entry name" value="H3TH_53EXO"/>
    <property type="match status" value="1"/>
</dbReference>
<dbReference type="PANTHER" id="PTHR10133:SF27">
    <property type="entry name" value="DNA POLYMERASE NU"/>
    <property type="match status" value="1"/>
</dbReference>
<evidence type="ECO:0000259" key="15">
    <source>
        <dbReference type="SMART" id="SM00482"/>
    </source>
</evidence>
<feature type="domain" description="5'-3' exonuclease" evidence="14">
    <location>
        <begin position="3"/>
        <end position="261"/>
    </location>
</feature>
<dbReference type="GO" id="GO:0006302">
    <property type="term" value="P:double-strand break repair"/>
    <property type="evidence" value="ECO:0007669"/>
    <property type="project" value="TreeGrafter"/>
</dbReference>
<dbReference type="PANTHER" id="PTHR10133">
    <property type="entry name" value="DNA POLYMERASE I"/>
    <property type="match status" value="1"/>
</dbReference>
<gene>
    <name evidence="16" type="ORF">SAMN06275492_11312</name>
</gene>
<dbReference type="SUPFAM" id="SSF88723">
    <property type="entry name" value="PIN domain-like"/>
    <property type="match status" value="1"/>
</dbReference>
<dbReference type="InterPro" id="IPR002298">
    <property type="entry name" value="DNA_polymerase_A"/>
</dbReference>
<evidence type="ECO:0000256" key="3">
    <source>
        <dbReference type="ARBA" id="ARBA00022679"/>
    </source>
</evidence>
<proteinExistence type="inferred from homology"/>
<dbReference type="InterPro" id="IPR036279">
    <property type="entry name" value="5-3_exonuclease_C_sf"/>
</dbReference>
<protein>
    <recommendedName>
        <fullName evidence="2">DNA-directed DNA polymerase</fullName>
        <ecNumber evidence="2">2.7.7.7</ecNumber>
    </recommendedName>
</protein>
<dbReference type="Gene3D" id="3.30.420.10">
    <property type="entry name" value="Ribonuclease H-like superfamily/Ribonuclease H"/>
    <property type="match status" value="1"/>
</dbReference>
<dbReference type="Gene3D" id="3.30.70.370">
    <property type="match status" value="1"/>
</dbReference>
<keyword evidence="5" id="KW-0235">DNA replication</keyword>
<dbReference type="GO" id="GO:0006261">
    <property type="term" value="P:DNA-templated DNA replication"/>
    <property type="evidence" value="ECO:0007669"/>
    <property type="project" value="InterPro"/>
</dbReference>
<dbReference type="SUPFAM" id="SSF56672">
    <property type="entry name" value="DNA/RNA polymerases"/>
    <property type="match status" value="1"/>
</dbReference>
<sequence>MSGPVMLIDGHGLAYRAFYAVPELTAPDGTPTNALVGFFNMMARLKKQWKPTSLSVVFDAPGPTFRHEMFKEYKAGRKPTPEEFKVQLPILKDMIDALGIPVLSKEGVEADDVLGAMAREMASRGTPVLVVTSDKDMLQILDEGITVVRPGKGITSFKSWDRDTFISEYGFLPERMADYLALVGDTADNVPGVPGIGDKTARRLLSSYGSLDGIYANLDGLTPSQRKKFEENSDLVRKSLVLTTLCSDCIPEGAEVLADRGRFMSLCRDMGMKVLEKILPDLIEEEVWETMELEPDVPCVSPLSPLSLQPVSLESLMESEKLAVHSIWSGEYPMDVRPERIALCDPTGRYWEGDRLPDKVIEALSRKSLITSDYKRLFASSIIGDRCPEIWDLRSVDYLLHPDRSSHDLWTILGDQVPSSMIGQTAELWSLKDRFSQSLSEMNLSGLLSSLDLPLVPVLVRMEKRGIAIDRGGMEGVIVDLEARIKEISEHISSMAGEINLNSPKQVGELLFNRLGLPPIKKTKTGYSTDVTVLEQLAELSIEQSEIPRLLLEHREISKMLSGFAVPLLKADRDGIIHSTFEADTTGTGRLSSRDPNLQNLPVYGEWSQRICKCLVPKGKDRCFVAADYSQIELRILAHISGEPRLLEVFEKGRDIHTETAAMVFGLDPSLVTKELRRSAKMVAFGLLYGMSAFGLAKRLGVGQAEAKDIMSRYFKALPGVEAYMTKSSDMAISSGYTETLLGRRRPLNEVETGNARDKGHMKRVAINSPIQGTAADLAKKAMIEVDRSLQGGEMVLQVHDSIVCECHCDDREEVMRSLQNIMESAASLSVPLVTEGKIGDSLSEV</sequence>
<evidence type="ECO:0000256" key="11">
    <source>
        <dbReference type="ARBA" id="ARBA00023125"/>
    </source>
</evidence>
<dbReference type="Gene3D" id="1.20.1060.10">
    <property type="entry name" value="Taq DNA Polymerase, Chain T, domain 4"/>
    <property type="match status" value="1"/>
</dbReference>
<evidence type="ECO:0000256" key="2">
    <source>
        <dbReference type="ARBA" id="ARBA00012417"/>
    </source>
</evidence>
<keyword evidence="12" id="KW-0234">DNA repair</keyword>
<evidence type="ECO:0000256" key="6">
    <source>
        <dbReference type="ARBA" id="ARBA00022722"/>
    </source>
</evidence>
<dbReference type="InterPro" id="IPR008918">
    <property type="entry name" value="HhH2"/>
</dbReference>
<comment type="catalytic activity">
    <reaction evidence="13">
        <text>DNA(n) + a 2'-deoxyribonucleoside 5'-triphosphate = DNA(n+1) + diphosphate</text>
        <dbReference type="Rhea" id="RHEA:22508"/>
        <dbReference type="Rhea" id="RHEA-COMP:17339"/>
        <dbReference type="Rhea" id="RHEA-COMP:17340"/>
        <dbReference type="ChEBI" id="CHEBI:33019"/>
        <dbReference type="ChEBI" id="CHEBI:61560"/>
        <dbReference type="ChEBI" id="CHEBI:173112"/>
        <dbReference type="EC" id="2.7.7.7"/>
    </reaction>
</comment>
<dbReference type="InterPro" id="IPR036397">
    <property type="entry name" value="RNaseH_sf"/>
</dbReference>
<dbReference type="PRINTS" id="PR00868">
    <property type="entry name" value="DNAPOLI"/>
</dbReference>
<dbReference type="GO" id="GO:0008409">
    <property type="term" value="F:5'-3' exonuclease activity"/>
    <property type="evidence" value="ECO:0007669"/>
    <property type="project" value="InterPro"/>
</dbReference>
<dbReference type="SUPFAM" id="SSF47807">
    <property type="entry name" value="5' to 3' exonuclease, C-terminal subdomain"/>
    <property type="match status" value="1"/>
</dbReference>
<evidence type="ECO:0000313" key="17">
    <source>
        <dbReference type="Proteomes" id="UP000193355"/>
    </source>
</evidence>
<dbReference type="SMART" id="SM00475">
    <property type="entry name" value="53EXOc"/>
    <property type="match status" value="1"/>
</dbReference>
<dbReference type="Pfam" id="PF02739">
    <property type="entry name" value="5_3_exonuc_N"/>
    <property type="match status" value="1"/>
</dbReference>
<dbReference type="Pfam" id="PF01367">
    <property type="entry name" value="5_3_exonuc"/>
    <property type="match status" value="1"/>
</dbReference>
<dbReference type="EC" id="2.7.7.7" evidence="2"/>
<evidence type="ECO:0000256" key="1">
    <source>
        <dbReference type="ARBA" id="ARBA00007705"/>
    </source>
</evidence>
<dbReference type="PROSITE" id="PS00447">
    <property type="entry name" value="DNA_POLYMERASE_A"/>
    <property type="match status" value="1"/>
</dbReference>
<evidence type="ECO:0000256" key="13">
    <source>
        <dbReference type="ARBA" id="ARBA00049244"/>
    </source>
</evidence>
<dbReference type="FunFam" id="1.10.150.20:FF:000002">
    <property type="entry name" value="DNA polymerase I"/>
    <property type="match status" value="1"/>
</dbReference>
<organism evidence="16 17">
    <name type="scientific">Dethiosulfovibrio salsuginis</name>
    <dbReference type="NCBI Taxonomy" id="561720"/>
    <lineage>
        <taxon>Bacteria</taxon>
        <taxon>Thermotogati</taxon>
        <taxon>Synergistota</taxon>
        <taxon>Synergistia</taxon>
        <taxon>Synergistales</taxon>
        <taxon>Dethiosulfovibrionaceae</taxon>
        <taxon>Dethiosulfovibrio</taxon>
    </lineage>
</organism>
<dbReference type="CDD" id="cd09859">
    <property type="entry name" value="PIN_53EXO"/>
    <property type="match status" value="1"/>
</dbReference>
<evidence type="ECO:0000256" key="7">
    <source>
        <dbReference type="ARBA" id="ARBA00022763"/>
    </source>
</evidence>
<dbReference type="InterPro" id="IPR043502">
    <property type="entry name" value="DNA/RNA_pol_sf"/>
</dbReference>
<dbReference type="GO" id="GO:0003677">
    <property type="term" value="F:DNA binding"/>
    <property type="evidence" value="ECO:0007669"/>
    <property type="project" value="UniProtKB-KW"/>
</dbReference>
<dbReference type="SMART" id="SM00279">
    <property type="entry name" value="HhH2"/>
    <property type="match status" value="1"/>
</dbReference>
<keyword evidence="10" id="KW-0239">DNA-directed DNA polymerase</keyword>
<evidence type="ECO:0000256" key="8">
    <source>
        <dbReference type="ARBA" id="ARBA00022801"/>
    </source>
</evidence>
<feature type="domain" description="DNA-directed DNA polymerase family A palm" evidence="15">
    <location>
        <begin position="608"/>
        <end position="811"/>
    </location>
</feature>
<evidence type="ECO:0000259" key="14">
    <source>
        <dbReference type="SMART" id="SM00475"/>
    </source>
</evidence>
<dbReference type="STRING" id="561720.SAMN06275492_11312"/>
<evidence type="ECO:0000256" key="5">
    <source>
        <dbReference type="ARBA" id="ARBA00022705"/>
    </source>
</evidence>
<dbReference type="InterPro" id="IPR001098">
    <property type="entry name" value="DNA-dir_DNA_pol_A_palm_dom"/>
</dbReference>
<dbReference type="InterPro" id="IPR019760">
    <property type="entry name" value="DNA-dir_DNA_pol_A_CS"/>
</dbReference>
<evidence type="ECO:0000256" key="4">
    <source>
        <dbReference type="ARBA" id="ARBA00022695"/>
    </source>
</evidence>
<keyword evidence="3" id="KW-0808">Transferase</keyword>
<dbReference type="SMART" id="SM00482">
    <property type="entry name" value="POLAc"/>
    <property type="match status" value="1"/>
</dbReference>
<dbReference type="InterPro" id="IPR020046">
    <property type="entry name" value="5-3_exonucl_a-hlix_arch_N"/>
</dbReference>
<dbReference type="GO" id="GO:0003887">
    <property type="term" value="F:DNA-directed DNA polymerase activity"/>
    <property type="evidence" value="ECO:0007669"/>
    <property type="project" value="UniProtKB-KW"/>
</dbReference>
<dbReference type="EMBL" id="FXBB01000013">
    <property type="protein sequence ID" value="SMG28411.1"/>
    <property type="molecule type" value="Genomic_DNA"/>
</dbReference>